<keyword evidence="8 9" id="KW-0472">Membrane</keyword>
<comment type="function">
    <text evidence="9">The phosphoenolpyruvate-dependent sugar phosphotransferase system (PTS), a major carbohydrate active -transport system, catalyzes the phosphorylation of incoming sugar substrates concomitant with their translocation across the cell membrane.</text>
</comment>
<evidence type="ECO:0000256" key="7">
    <source>
        <dbReference type="ARBA" id="ARBA00022989"/>
    </source>
</evidence>
<evidence type="ECO:0000256" key="3">
    <source>
        <dbReference type="ARBA" id="ARBA00022475"/>
    </source>
</evidence>
<keyword evidence="6 10" id="KW-0812">Transmembrane</keyword>
<dbReference type="Proteomes" id="UP001242021">
    <property type="component" value="Chromosome"/>
</dbReference>
<dbReference type="GO" id="GO:1901264">
    <property type="term" value="P:carbohydrate derivative transport"/>
    <property type="evidence" value="ECO:0007669"/>
    <property type="project" value="TreeGrafter"/>
</dbReference>
<dbReference type="GO" id="GO:0008982">
    <property type="term" value="F:protein-N(PI)-phosphohistidine-sugar phosphotransferase activity"/>
    <property type="evidence" value="ECO:0007669"/>
    <property type="project" value="UniProtKB-UniRule"/>
</dbReference>
<reference evidence="12" key="1">
    <citation type="submission" date="2022-06" db="EMBL/GenBank/DDBJ databases">
        <title>Brachyspira pilosicoli from pigs in Switzerland.</title>
        <authorList>
            <person name="Schmitt S."/>
            <person name="Arnold M."/>
            <person name="Rossano A."/>
            <person name="Perreten V."/>
        </authorList>
    </citation>
    <scope>NUCLEOTIDE SEQUENCE</scope>
    <source>
        <strain evidence="12">MEI4028</strain>
    </source>
</reference>
<organism evidence="12 13">
    <name type="scientific">Brachyspira pilosicoli</name>
    <name type="common">Serpulina pilosicoli</name>
    <dbReference type="NCBI Taxonomy" id="52584"/>
    <lineage>
        <taxon>Bacteria</taxon>
        <taxon>Pseudomonadati</taxon>
        <taxon>Spirochaetota</taxon>
        <taxon>Spirochaetia</taxon>
        <taxon>Brachyspirales</taxon>
        <taxon>Brachyspiraceae</taxon>
        <taxon>Brachyspira</taxon>
    </lineage>
</organism>
<dbReference type="InterPro" id="IPR004796">
    <property type="entry name" value="PTS_IIC_cello"/>
</dbReference>
<evidence type="ECO:0000256" key="10">
    <source>
        <dbReference type="SAM" id="Phobius"/>
    </source>
</evidence>
<keyword evidence="3 9" id="KW-1003">Cell membrane</keyword>
<feature type="transmembrane region" description="Helical" evidence="10">
    <location>
        <begin position="116"/>
        <end position="137"/>
    </location>
</feature>
<dbReference type="NCBIfam" id="TIGR00410">
    <property type="entry name" value="lacE"/>
    <property type="match status" value="1"/>
</dbReference>
<dbReference type="InterPro" id="IPR004501">
    <property type="entry name" value="PTS_EIIC_3"/>
</dbReference>
<feature type="transmembrane region" description="Helical" evidence="10">
    <location>
        <begin position="361"/>
        <end position="380"/>
    </location>
</feature>
<evidence type="ECO:0000259" key="11">
    <source>
        <dbReference type="PROSITE" id="PS51105"/>
    </source>
</evidence>
<evidence type="ECO:0000313" key="12">
    <source>
        <dbReference type="EMBL" id="WIH94087.1"/>
    </source>
</evidence>
<evidence type="ECO:0000256" key="9">
    <source>
        <dbReference type="PIRNR" id="PIRNR006351"/>
    </source>
</evidence>
<dbReference type="PANTHER" id="PTHR33989">
    <property type="match status" value="1"/>
</dbReference>
<dbReference type="GO" id="GO:0009401">
    <property type="term" value="P:phosphoenolpyruvate-dependent sugar phosphotransferase system"/>
    <property type="evidence" value="ECO:0007669"/>
    <property type="project" value="UniProtKB-KW"/>
</dbReference>
<dbReference type="RefSeq" id="WP_157145937.1">
    <property type="nucleotide sequence ID" value="NZ_CP098752.1"/>
</dbReference>
<feature type="transmembrane region" description="Helical" evidence="10">
    <location>
        <begin position="200"/>
        <end position="217"/>
    </location>
</feature>
<dbReference type="InterPro" id="IPR003352">
    <property type="entry name" value="PTS_EIIC"/>
</dbReference>
<comment type="subcellular location">
    <subcellularLocation>
        <location evidence="1">Cell membrane</location>
        <topology evidence="1">Multi-pass membrane protein</topology>
    </subcellularLocation>
</comment>
<evidence type="ECO:0000313" key="13">
    <source>
        <dbReference type="Proteomes" id="UP001242021"/>
    </source>
</evidence>
<keyword evidence="7 10" id="KW-1133">Transmembrane helix</keyword>
<evidence type="ECO:0000256" key="5">
    <source>
        <dbReference type="ARBA" id="ARBA00022683"/>
    </source>
</evidence>
<dbReference type="PROSITE" id="PS51105">
    <property type="entry name" value="PTS_EIIC_TYPE_3"/>
    <property type="match status" value="1"/>
</dbReference>
<keyword evidence="2 9" id="KW-0813">Transport</keyword>
<keyword evidence="5" id="KW-0598">Phosphotransferase system</keyword>
<dbReference type="GO" id="GO:0005886">
    <property type="term" value="C:plasma membrane"/>
    <property type="evidence" value="ECO:0007669"/>
    <property type="project" value="UniProtKB-SubCell"/>
</dbReference>
<feature type="transmembrane region" description="Helical" evidence="10">
    <location>
        <begin position="271"/>
        <end position="289"/>
    </location>
</feature>
<dbReference type="InterPro" id="IPR051088">
    <property type="entry name" value="PTS_Sugar-EIIC/EIIB"/>
</dbReference>
<dbReference type="PIRSF" id="PIRSF006351">
    <property type="entry name" value="PTS_EIIC-Cellobiose"/>
    <property type="match status" value="1"/>
</dbReference>
<feature type="transmembrane region" description="Helical" evidence="10">
    <location>
        <begin position="400"/>
        <end position="427"/>
    </location>
</feature>
<proteinExistence type="predicted"/>
<feature type="transmembrane region" description="Helical" evidence="10">
    <location>
        <begin position="76"/>
        <end position="96"/>
    </location>
</feature>
<dbReference type="AlphaFoldDB" id="A0AAJ6KCK0"/>
<evidence type="ECO:0000256" key="8">
    <source>
        <dbReference type="ARBA" id="ARBA00023136"/>
    </source>
</evidence>
<dbReference type="PANTHER" id="PTHR33989:SF8">
    <property type="entry name" value="PERMEASE IIC COMPONENT"/>
    <property type="match status" value="1"/>
</dbReference>
<dbReference type="EMBL" id="CP098754">
    <property type="protein sequence ID" value="WIH94087.1"/>
    <property type="molecule type" value="Genomic_DNA"/>
</dbReference>
<evidence type="ECO:0000256" key="6">
    <source>
        <dbReference type="ARBA" id="ARBA00022692"/>
    </source>
</evidence>
<protein>
    <recommendedName>
        <fullName evidence="9">Permease IIC component</fullName>
    </recommendedName>
</protein>
<name>A0AAJ6KCK0_BRAPL</name>
<feature type="transmembrane region" description="Helical" evidence="10">
    <location>
        <begin position="157"/>
        <end position="179"/>
    </location>
</feature>
<evidence type="ECO:0000256" key="2">
    <source>
        <dbReference type="ARBA" id="ARBA00022448"/>
    </source>
</evidence>
<dbReference type="Pfam" id="PF02378">
    <property type="entry name" value="PTS_EIIC"/>
    <property type="match status" value="1"/>
</dbReference>
<evidence type="ECO:0000256" key="4">
    <source>
        <dbReference type="ARBA" id="ARBA00022597"/>
    </source>
</evidence>
<evidence type="ECO:0000256" key="1">
    <source>
        <dbReference type="ARBA" id="ARBA00004651"/>
    </source>
</evidence>
<feature type="domain" description="PTS EIIC type-3" evidence="11">
    <location>
        <begin position="11"/>
        <end position="430"/>
    </location>
</feature>
<feature type="transmembrane region" description="Helical" evidence="10">
    <location>
        <begin position="237"/>
        <end position="259"/>
    </location>
</feature>
<keyword evidence="4 9" id="KW-0762">Sugar transport</keyword>
<sequence>MSNNEKINTFIENKLAPIMSKLASNKYINSINLGFYALSPLIITCSIFILIFNLPFSNPDNALYIKEYHNFTQYFHKYYTAVFNSSIGIISIFLSYSTAHALAEHYNLSKLANSFLSAYAFILLSAKTLSISAVNIASELLDLKGQLQINVIDARYLNVKGIVLAVVCAIVSVEIYRLVVKINIRFPEIIPAAIAKTIESIIPFFILSVLCIIINIITEKYFNNTIASYALKVFEYLLAISDSLILIIFILLLIHILWFCGSIHGSNVGSVIINPAVLINLSINQYALINGENLTKIFAGEFMNGFIYIGGAGATLGLCIAMLMCKNEEIKSIGKTSIVPGIFNINEPILFGTPIIMNNTFFIPFIMTPIINAVITYFAFKLNIVTKIVAAMPWPTPSILNAFVSTTFSIKAPILIICLFVIDYLIYKPFLNIHIKKIKNN</sequence>
<gene>
    <name evidence="12" type="ORF">NEH99_07255</name>
</gene>
<feature type="transmembrane region" description="Helical" evidence="10">
    <location>
        <begin position="33"/>
        <end position="56"/>
    </location>
</feature>
<feature type="transmembrane region" description="Helical" evidence="10">
    <location>
        <begin position="305"/>
        <end position="325"/>
    </location>
</feature>
<accession>A0AAJ6KCK0</accession>